<dbReference type="EMBL" id="BBNQ01000012">
    <property type="protein sequence ID" value="GAL63593.1"/>
    <property type="molecule type" value="Genomic_DNA"/>
</dbReference>
<sequence length="122" mass="14214">MGDVMFNDNNPDGVLDDNDRVYSGSGLPKYEIGYTFSANYKSFDFSMNWYAALGQEIMNGFNAWSYGFGRHKDLLYQWSEANPVTPIPTYRQDIRNHRNFIGYSDLWLEDGSYLRLRQVQVV</sequence>
<organism evidence="1 2">
    <name type="scientific">Algibacter lectus</name>
    <dbReference type="NCBI Taxonomy" id="221126"/>
    <lineage>
        <taxon>Bacteria</taxon>
        <taxon>Pseudomonadati</taxon>
        <taxon>Bacteroidota</taxon>
        <taxon>Flavobacteriia</taxon>
        <taxon>Flavobacteriales</taxon>
        <taxon>Flavobacteriaceae</taxon>
        <taxon>Algibacter</taxon>
    </lineage>
</organism>
<evidence type="ECO:0000313" key="2">
    <source>
        <dbReference type="Proteomes" id="UP000029644"/>
    </source>
</evidence>
<protein>
    <submittedName>
        <fullName evidence="1">Putative outer membrane protein</fullName>
    </submittedName>
</protein>
<accession>A0A090VHR5</accession>
<comment type="caution">
    <text evidence="1">The sequence shown here is derived from an EMBL/GenBank/DDBJ whole genome shotgun (WGS) entry which is preliminary data.</text>
</comment>
<proteinExistence type="predicted"/>
<dbReference type="AlphaFoldDB" id="A0A090VHR5"/>
<gene>
    <name evidence="1" type="ORF">JCM19300_1942</name>
</gene>
<reference evidence="1 2" key="1">
    <citation type="journal article" date="2014" name="Genome Announc.">
        <title>Draft Genome Sequences of Marine Flavobacterium Algibacter lectus Strains SS8 and NR4.</title>
        <authorList>
            <person name="Takatani N."/>
            <person name="Nakanishi M."/>
            <person name="Meirelles P."/>
            <person name="Mino S."/>
            <person name="Suda W."/>
            <person name="Oshima K."/>
            <person name="Hattori M."/>
            <person name="Ohkuma M."/>
            <person name="Hosokawa M."/>
            <person name="Miyashita K."/>
            <person name="Thompson F.L."/>
            <person name="Niwa A."/>
            <person name="Sawabe T."/>
            <person name="Sawabe T."/>
        </authorList>
    </citation>
    <scope>NUCLEOTIDE SEQUENCE [LARGE SCALE GENOMIC DNA]</scope>
    <source>
        <strain evidence="1 2">JCM 19300</strain>
    </source>
</reference>
<evidence type="ECO:0000313" key="1">
    <source>
        <dbReference type="EMBL" id="GAL63593.1"/>
    </source>
</evidence>
<dbReference type="Proteomes" id="UP000029644">
    <property type="component" value="Unassembled WGS sequence"/>
</dbReference>
<name>A0A090VHR5_9FLAO</name>